<organism evidence="1 2">
    <name type="scientific">Caerostris extrusa</name>
    <name type="common">Bark spider</name>
    <name type="synonym">Caerostris bankana</name>
    <dbReference type="NCBI Taxonomy" id="172846"/>
    <lineage>
        <taxon>Eukaryota</taxon>
        <taxon>Metazoa</taxon>
        <taxon>Ecdysozoa</taxon>
        <taxon>Arthropoda</taxon>
        <taxon>Chelicerata</taxon>
        <taxon>Arachnida</taxon>
        <taxon>Araneae</taxon>
        <taxon>Araneomorphae</taxon>
        <taxon>Entelegynae</taxon>
        <taxon>Araneoidea</taxon>
        <taxon>Araneidae</taxon>
        <taxon>Caerostris</taxon>
    </lineage>
</organism>
<proteinExistence type="predicted"/>
<reference evidence="1 2" key="1">
    <citation type="submission" date="2021-06" db="EMBL/GenBank/DDBJ databases">
        <title>Caerostris extrusa draft genome.</title>
        <authorList>
            <person name="Kono N."/>
            <person name="Arakawa K."/>
        </authorList>
    </citation>
    <scope>NUCLEOTIDE SEQUENCE [LARGE SCALE GENOMIC DNA]</scope>
</reference>
<dbReference type="Proteomes" id="UP001054945">
    <property type="component" value="Unassembled WGS sequence"/>
</dbReference>
<keyword evidence="2" id="KW-1185">Reference proteome</keyword>
<evidence type="ECO:0000313" key="1">
    <source>
        <dbReference type="EMBL" id="GIY94595.1"/>
    </source>
</evidence>
<dbReference type="EMBL" id="BPLR01000408">
    <property type="protein sequence ID" value="GIY94595.1"/>
    <property type="molecule type" value="Genomic_DNA"/>
</dbReference>
<sequence length="131" mass="14168">MRNKTSHRGMTSETADDNILSPSCSNHCSTDGTKPALFCHALVAVLCLGLSDSFLSERCGCLQGFRSGSLAKIGVTAFVSEAIIRKSNGQIATCTAWLNLSFDISVSVGVVQPFGLVLEIQKWNRNTHKEY</sequence>
<protein>
    <submittedName>
        <fullName evidence="1">Uncharacterized protein</fullName>
    </submittedName>
</protein>
<name>A0AAV4XK75_CAEEX</name>
<comment type="caution">
    <text evidence="1">The sequence shown here is derived from an EMBL/GenBank/DDBJ whole genome shotgun (WGS) entry which is preliminary data.</text>
</comment>
<gene>
    <name evidence="1" type="ORF">CEXT_73281</name>
</gene>
<accession>A0AAV4XK75</accession>
<evidence type="ECO:0000313" key="2">
    <source>
        <dbReference type="Proteomes" id="UP001054945"/>
    </source>
</evidence>
<dbReference type="AlphaFoldDB" id="A0AAV4XK75"/>